<reference evidence="3 4" key="1">
    <citation type="submission" date="2020-06" db="EMBL/GenBank/DDBJ databases">
        <authorList>
            <person name="Jo H."/>
        </authorList>
    </citation>
    <scope>NUCLEOTIDE SEQUENCE [LARGE SCALE GENOMIC DNA]</scope>
    <source>
        <strain evidence="3 4">I46</strain>
    </source>
</reference>
<evidence type="ECO:0000313" key="3">
    <source>
        <dbReference type="EMBL" id="QLD12487.1"/>
    </source>
</evidence>
<protein>
    <submittedName>
        <fullName evidence="3">YrdB family protein</fullName>
    </submittedName>
</protein>
<accession>A0A7D5F5U5</accession>
<evidence type="ECO:0000256" key="2">
    <source>
        <dbReference type="SAM" id="Phobius"/>
    </source>
</evidence>
<keyword evidence="2" id="KW-0812">Transmembrane</keyword>
<dbReference type="EMBL" id="CP058316">
    <property type="protein sequence ID" value="QLD12487.1"/>
    <property type="molecule type" value="Genomic_DNA"/>
</dbReference>
<proteinExistence type="predicted"/>
<feature type="transmembrane region" description="Helical" evidence="2">
    <location>
        <begin position="86"/>
        <end position="104"/>
    </location>
</feature>
<name>A0A7D5F5U5_9MICO</name>
<evidence type="ECO:0000256" key="1">
    <source>
        <dbReference type="SAM" id="MobiDB-lite"/>
    </source>
</evidence>
<feature type="compositionally biased region" description="Low complexity" evidence="1">
    <location>
        <begin position="9"/>
        <end position="19"/>
    </location>
</feature>
<dbReference type="InterPro" id="IPR021214">
    <property type="entry name" value="DUF2568"/>
</dbReference>
<gene>
    <name evidence="3" type="ORF">HW566_12340</name>
</gene>
<feature type="transmembrane region" description="Helical" evidence="2">
    <location>
        <begin position="110"/>
        <end position="127"/>
    </location>
</feature>
<dbReference type="Pfam" id="PF10823">
    <property type="entry name" value="DUF2568"/>
    <property type="match status" value="1"/>
</dbReference>
<organism evidence="3 4">
    <name type="scientific">Microbacterium oleivorans</name>
    <dbReference type="NCBI Taxonomy" id="273677"/>
    <lineage>
        <taxon>Bacteria</taxon>
        <taxon>Bacillati</taxon>
        <taxon>Actinomycetota</taxon>
        <taxon>Actinomycetes</taxon>
        <taxon>Micrococcales</taxon>
        <taxon>Microbacteriaceae</taxon>
        <taxon>Microbacterium</taxon>
    </lineage>
</organism>
<sequence>MSDLPHVRPAQPEAPQQAPGTRPALSAIDLLAFACQLFAFATFAIWGFAAWDFPLNVVAGIGAPIVAILLWALFVSPRAVLIVHPFVRALVELLVYASATIAWWSMGHAWIGLVFGAVAVTFGVLSGRRRLA</sequence>
<feature type="transmembrane region" description="Helical" evidence="2">
    <location>
        <begin position="30"/>
        <end position="49"/>
    </location>
</feature>
<dbReference type="Proteomes" id="UP000509638">
    <property type="component" value="Chromosome"/>
</dbReference>
<keyword evidence="2" id="KW-1133">Transmembrane helix</keyword>
<dbReference type="AlphaFoldDB" id="A0A7D5F5U5"/>
<feature type="region of interest" description="Disordered" evidence="1">
    <location>
        <begin position="1"/>
        <end position="20"/>
    </location>
</feature>
<evidence type="ECO:0000313" key="4">
    <source>
        <dbReference type="Proteomes" id="UP000509638"/>
    </source>
</evidence>
<feature type="transmembrane region" description="Helical" evidence="2">
    <location>
        <begin position="55"/>
        <end position="74"/>
    </location>
</feature>
<keyword evidence="2" id="KW-0472">Membrane</keyword>
<dbReference type="RefSeq" id="WP_178013284.1">
    <property type="nucleotide sequence ID" value="NZ_CP058316.1"/>
</dbReference>